<gene>
    <name evidence="1" type="ORF">K3174_05585</name>
</gene>
<protein>
    <submittedName>
        <fullName evidence="1">Beta-3-deoxy-D-manno-oct-2-ulosonic acid transferase</fullName>
    </submittedName>
</protein>
<proteinExistence type="predicted"/>
<comment type="caution">
    <text evidence="1">The sequence shown here is derived from an EMBL/GenBank/DDBJ whole genome shotgun (WGS) entry which is preliminary data.</text>
</comment>
<dbReference type="Pfam" id="PF05159">
    <property type="entry name" value="Capsule_synth"/>
    <property type="match status" value="1"/>
</dbReference>
<evidence type="ECO:0000313" key="1">
    <source>
        <dbReference type="EMBL" id="MBX7481993.1"/>
    </source>
</evidence>
<accession>A0ABS7J8L4</accession>
<dbReference type="EMBL" id="JAIGNO010000002">
    <property type="protein sequence ID" value="MBX7481993.1"/>
    <property type="molecule type" value="Genomic_DNA"/>
</dbReference>
<dbReference type="Proteomes" id="UP000755104">
    <property type="component" value="Unassembled WGS sequence"/>
</dbReference>
<sequence length="514" mass="56609">MFWAKQASITDADVVIRAGTKSEAENLRRDFATDIVVCIAHSDAVVAQNDEAFDCGSDVDPWSVLAKAKLLVAHGNDEWVALASIAGLQVRLLSSGRFGEPGEDMDILADRAALALAQPMRDPFADRWLDPADAIRLLAEWRRGIDANRGYDNQTIVAACGISWWKREEIRRFLYVPGVPLKIARSASRALAAAEKRGGALAVWPSRISGTLLQKAKEKGVPVVRVEDGFVRSVGLGSNLVPPSSVIVDRQGIHYDPRMPSDLEAILASEHFSPDLVERARTLRKSIVDARISKYARAANRDTAKHEMASTGRIVLVPGQVEDDMSVLAGGAGLTSNLELLRRVRANEPDAEIWWRPHPDVDAGHRNGHVGDSAALQYADRIVREEAMADLLDAVDAVHVLTSLAGFEALLRGREVTCHGIPFYAGWGLTRDLADVPQRRGRNLSLDELVAGVLLLYPRYLDPVTGLPCPPEVLVERMARHQMPNRLGWIEPVRRFQGRTWARLRLRSPMKTGT</sequence>
<dbReference type="GO" id="GO:0016740">
    <property type="term" value="F:transferase activity"/>
    <property type="evidence" value="ECO:0007669"/>
    <property type="project" value="UniProtKB-KW"/>
</dbReference>
<name>A0ABS7J8L4_9SPHN</name>
<keyword evidence="2" id="KW-1185">Reference proteome</keyword>
<evidence type="ECO:0000313" key="2">
    <source>
        <dbReference type="Proteomes" id="UP000755104"/>
    </source>
</evidence>
<dbReference type="CDD" id="cd16439">
    <property type="entry name" value="beta_Kdo_transferase_KpsC_2"/>
    <property type="match status" value="1"/>
</dbReference>
<dbReference type="InterPro" id="IPR007833">
    <property type="entry name" value="Capsule_polysaccharide_synth"/>
</dbReference>
<organism evidence="1 2">
    <name type="scientific">Qipengyuania qiaonensis</name>
    <dbReference type="NCBI Taxonomy" id="2867240"/>
    <lineage>
        <taxon>Bacteria</taxon>
        <taxon>Pseudomonadati</taxon>
        <taxon>Pseudomonadota</taxon>
        <taxon>Alphaproteobacteria</taxon>
        <taxon>Sphingomonadales</taxon>
        <taxon>Erythrobacteraceae</taxon>
        <taxon>Qipengyuania</taxon>
    </lineage>
</organism>
<keyword evidence="1" id="KW-0808">Transferase</keyword>
<reference evidence="1 2" key="1">
    <citation type="submission" date="2021-08" db="EMBL/GenBank/DDBJ databases">
        <title>Comparative Genomics Analysis of the Genus Qipengyuania Reveals Extensive Genetic Diversity and Metabolic Versatility, Including the Description of Fifteen Novel Species.</title>
        <authorList>
            <person name="Liu Y."/>
        </authorList>
    </citation>
    <scope>NUCLEOTIDE SEQUENCE [LARGE SCALE GENOMIC DNA]</scope>
    <source>
        <strain evidence="1 2">6D47A</strain>
    </source>
</reference>